<accession>A0A5E4SLP4</accession>
<gene>
    <name evidence="1" type="ORF">PHO31112_00806</name>
</gene>
<sequence length="389" mass="38373">MLAGAGITPDRNNNAQVVTAIRRLVQSKTVLADTGAANAYAATNTPALTALPASGFVQVLSVANGNTGASTYAADGLAAKPILGMGLAPLQGGEMPAKGLATLLYIVASTVNSGNGAWVLIECSGGAQQISPGTAPQHAVQLGQVSGVIGSSRNLAMNVATASSTATVTANELIVETSLGGLRYCLAAFSKSINLATTGAGGMDVGSAPASGFVGIYAIYNPTSGTSALLATNATSSAVSEVYGGANMPTGYTASALVAVVPTNASGQISPLLLQGRRVAIINVSVLSTSSQPASFTAFSIASAVPLNAINASVLLQVSNTTNAASESYDVSPTSSGINRVSVSGQSVGTSGNTISTSVELSIATPQTLYYKGGGGTPLLAVSIGAYSF</sequence>
<name>A0A5E4SLP4_9BURK</name>
<protein>
    <recommendedName>
        <fullName evidence="3">Tail fiber protein</fullName>
    </recommendedName>
</protein>
<evidence type="ECO:0008006" key="3">
    <source>
        <dbReference type="Google" id="ProtNLM"/>
    </source>
</evidence>
<evidence type="ECO:0000313" key="2">
    <source>
        <dbReference type="Proteomes" id="UP000343317"/>
    </source>
</evidence>
<dbReference type="AlphaFoldDB" id="A0A5E4SLP4"/>
<keyword evidence="2" id="KW-1185">Reference proteome</keyword>
<organism evidence="1 2">
    <name type="scientific">Pandoraea horticolens</name>
    <dbReference type="NCBI Taxonomy" id="2508298"/>
    <lineage>
        <taxon>Bacteria</taxon>
        <taxon>Pseudomonadati</taxon>
        <taxon>Pseudomonadota</taxon>
        <taxon>Betaproteobacteria</taxon>
        <taxon>Burkholderiales</taxon>
        <taxon>Burkholderiaceae</taxon>
        <taxon>Pandoraea</taxon>
    </lineage>
</organism>
<dbReference type="Proteomes" id="UP000343317">
    <property type="component" value="Unassembled WGS sequence"/>
</dbReference>
<reference evidence="1 2" key="1">
    <citation type="submission" date="2019-08" db="EMBL/GenBank/DDBJ databases">
        <authorList>
            <person name="Peeters C."/>
        </authorList>
    </citation>
    <scope>NUCLEOTIDE SEQUENCE [LARGE SCALE GENOMIC DNA]</scope>
    <source>
        <strain evidence="1 2">LMG 31112</strain>
    </source>
</reference>
<proteinExistence type="predicted"/>
<evidence type="ECO:0000313" key="1">
    <source>
        <dbReference type="EMBL" id="VVD75274.1"/>
    </source>
</evidence>
<dbReference type="EMBL" id="CABPSM010000002">
    <property type="protein sequence ID" value="VVD75274.1"/>
    <property type="molecule type" value="Genomic_DNA"/>
</dbReference>